<evidence type="ECO:0000313" key="4">
    <source>
        <dbReference type="Proteomes" id="UP000051248"/>
    </source>
</evidence>
<feature type="binding site" evidence="2">
    <location>
        <position position="40"/>
    </location>
    <ligand>
        <name>Fe cation</name>
        <dbReference type="ChEBI" id="CHEBI:24875"/>
        <label>1</label>
    </ligand>
</feature>
<feature type="binding site" evidence="2">
    <location>
        <position position="176"/>
    </location>
    <ligand>
        <name>Fe cation</name>
        <dbReference type="ChEBI" id="CHEBI:24875"/>
        <label>2</label>
    </ligand>
</feature>
<dbReference type="PIRSF" id="PIRSF004789">
    <property type="entry name" value="DR1281"/>
    <property type="match status" value="1"/>
</dbReference>
<dbReference type="Pfam" id="PF13277">
    <property type="entry name" value="YmdB"/>
    <property type="match status" value="1"/>
</dbReference>
<dbReference type="eggNOG" id="COG1692">
    <property type="taxonomic scope" value="Bacteria"/>
</dbReference>
<feature type="binding site" evidence="2">
    <location>
        <position position="8"/>
    </location>
    <ligand>
        <name>Fe cation</name>
        <dbReference type="ChEBI" id="CHEBI:24875"/>
        <label>1</label>
    </ligand>
</feature>
<dbReference type="Gene3D" id="3.60.21.10">
    <property type="match status" value="1"/>
</dbReference>
<keyword evidence="2" id="KW-0479">Metal-binding</keyword>
<dbReference type="OrthoDB" id="9801109at2"/>
<reference evidence="3 4" key="1">
    <citation type="journal article" date="2015" name="Genome Announc.">
        <title>Expanding the biotechnology potential of lactobacilli through comparative genomics of 213 strains and associated genera.</title>
        <authorList>
            <person name="Sun Z."/>
            <person name="Harris H.M."/>
            <person name="McCann A."/>
            <person name="Guo C."/>
            <person name="Argimon S."/>
            <person name="Zhang W."/>
            <person name="Yang X."/>
            <person name="Jeffery I.B."/>
            <person name="Cooney J.C."/>
            <person name="Kagawa T.F."/>
            <person name="Liu W."/>
            <person name="Song Y."/>
            <person name="Salvetti E."/>
            <person name="Wrobel A."/>
            <person name="Rasinkangas P."/>
            <person name="Parkhill J."/>
            <person name="Rea M.C."/>
            <person name="O'Sullivan O."/>
            <person name="Ritari J."/>
            <person name="Douillard F.P."/>
            <person name="Paul Ross R."/>
            <person name="Yang R."/>
            <person name="Briner A.E."/>
            <person name="Felis G.E."/>
            <person name="de Vos W.M."/>
            <person name="Barrangou R."/>
            <person name="Klaenhammer T.R."/>
            <person name="Caufield P.W."/>
            <person name="Cui Y."/>
            <person name="Zhang H."/>
            <person name="O'Toole P.W."/>
        </authorList>
    </citation>
    <scope>NUCLEOTIDE SEQUENCE [LARGE SCALE GENOMIC DNA]</scope>
    <source>
        <strain evidence="3 4">DSM 19682</strain>
    </source>
</reference>
<gene>
    <name evidence="3" type="ORF">FD03_GL000535</name>
</gene>
<dbReference type="GO" id="GO:0004113">
    <property type="term" value="F:2',3'-cyclic-nucleotide 3'-phosphodiesterase activity"/>
    <property type="evidence" value="ECO:0007669"/>
    <property type="project" value="TreeGrafter"/>
</dbReference>
<accession>A0A0R1KFZ8</accession>
<feature type="active site" description="Proton donor" evidence="1">
    <location>
        <position position="68"/>
    </location>
</feature>
<dbReference type="PANTHER" id="PTHR36303">
    <property type="entry name" value="2',3'-CYCLIC-NUCLEOTIDE 2'-PHOSPHODIESTERASE"/>
    <property type="match status" value="1"/>
</dbReference>
<dbReference type="RefSeq" id="WP_025023708.1">
    <property type="nucleotide sequence ID" value="NZ_AZDZ01000011.1"/>
</dbReference>
<protein>
    <submittedName>
        <fullName evidence="3">Metallophosphoesterase</fullName>
    </submittedName>
</protein>
<comment type="caution">
    <text evidence="3">The sequence shown here is derived from an EMBL/GenBank/DDBJ whole genome shotgun (WGS) entry which is preliminary data.</text>
</comment>
<evidence type="ECO:0000256" key="2">
    <source>
        <dbReference type="PIRSR" id="PIRSR004789-51"/>
    </source>
</evidence>
<dbReference type="Proteomes" id="UP000051248">
    <property type="component" value="Unassembled WGS sequence"/>
</dbReference>
<dbReference type="EMBL" id="AZDZ01000011">
    <property type="protein sequence ID" value="KRK79833.1"/>
    <property type="molecule type" value="Genomic_DNA"/>
</dbReference>
<feature type="binding site" evidence="2">
    <location>
        <position position="39"/>
    </location>
    <ligand>
        <name>Fe cation</name>
        <dbReference type="ChEBI" id="CHEBI:24875"/>
        <label>2</label>
    </ligand>
</feature>
<evidence type="ECO:0000256" key="1">
    <source>
        <dbReference type="PIRSR" id="PIRSR004789-50"/>
    </source>
</evidence>
<dbReference type="InterPro" id="IPR005235">
    <property type="entry name" value="YmdB-like"/>
</dbReference>
<name>A0A0R1KFZ8_9LACO</name>
<dbReference type="GO" id="GO:0046872">
    <property type="term" value="F:metal ion binding"/>
    <property type="evidence" value="ECO:0007669"/>
    <property type="project" value="UniProtKB-KW"/>
</dbReference>
<evidence type="ECO:0000313" key="3">
    <source>
        <dbReference type="EMBL" id="KRK79833.1"/>
    </source>
</evidence>
<dbReference type="SUPFAM" id="SSF56300">
    <property type="entry name" value="Metallo-dependent phosphatases"/>
    <property type="match status" value="1"/>
</dbReference>
<dbReference type="STRING" id="1423775.FD03_GL000535"/>
<dbReference type="InterPro" id="IPR029052">
    <property type="entry name" value="Metallo-depent_PP-like"/>
</dbReference>
<feature type="binding site" evidence="2">
    <location>
        <position position="151"/>
    </location>
    <ligand>
        <name>Fe cation</name>
        <dbReference type="ChEBI" id="CHEBI:24875"/>
        <label>2</label>
    </ligand>
</feature>
<feature type="binding site" evidence="2">
    <location>
        <position position="39"/>
    </location>
    <ligand>
        <name>Fe cation</name>
        <dbReference type="ChEBI" id="CHEBI:24875"/>
        <label>1</label>
    </ligand>
</feature>
<dbReference type="NCBIfam" id="TIGR00282">
    <property type="entry name" value="TIGR00282 family metallophosphoesterase"/>
    <property type="match status" value="1"/>
</dbReference>
<feature type="binding site" evidence="2">
    <location>
        <position position="178"/>
    </location>
    <ligand>
        <name>Fe cation</name>
        <dbReference type="ChEBI" id="CHEBI:24875"/>
        <label>1</label>
    </ligand>
</feature>
<sequence length="268" mass="29862">MKILFVGDVVGNVGLKTVETYLPQIKQKVKPQLTIVNGENANGGKGIKVDDYQRIQVAGADVVSGGNHIWDKREVLDFIDDPKKNILRPYNFSGDNVPGRGVIEKKVNQKKVYIINMQGTALMQPLDNPFLAFDKLLPTLDKDAVKFVDFHAETTSEKIATAKYLTGRVSAVVGTHTHVQTNDARVFDKKTAYLTDVGMTGSYDGILGVKDEPIITRFLTQRPTKFDVDEDGRMQIGFCVIDINDQTNYARSIKNYVISPDNQSFLTF</sequence>
<dbReference type="PANTHER" id="PTHR36303:SF1">
    <property type="entry name" value="2',3'-CYCLIC-NUCLEOTIDE 2'-PHOSPHODIESTERASE"/>
    <property type="match status" value="1"/>
</dbReference>
<keyword evidence="4" id="KW-1185">Reference proteome</keyword>
<dbReference type="PATRIC" id="fig|1423775.4.peg.544"/>
<feature type="binding site" evidence="2">
    <location>
        <position position="67"/>
    </location>
    <ligand>
        <name>Fe cation</name>
        <dbReference type="ChEBI" id="CHEBI:24875"/>
        <label>2</label>
    </ligand>
</feature>
<dbReference type="AlphaFoldDB" id="A0A0R1KFZ8"/>
<proteinExistence type="predicted"/>
<organism evidence="3 4">
    <name type="scientific">Companilactobacillus nodensis DSM 19682 = JCM 14932 = NBRC 107160</name>
    <dbReference type="NCBI Taxonomy" id="1423775"/>
    <lineage>
        <taxon>Bacteria</taxon>
        <taxon>Bacillati</taxon>
        <taxon>Bacillota</taxon>
        <taxon>Bacilli</taxon>
        <taxon>Lactobacillales</taxon>
        <taxon>Lactobacillaceae</taxon>
        <taxon>Companilactobacillus</taxon>
    </lineage>
</organism>